<name>A0A067QDJ9_9AGAM</name>
<evidence type="ECO:0000256" key="6">
    <source>
        <dbReference type="ARBA" id="ARBA00023593"/>
    </source>
</evidence>
<dbReference type="SUPFAM" id="SSF51735">
    <property type="entry name" value="NAD(P)-binding Rossmann-fold domains"/>
    <property type="match status" value="1"/>
</dbReference>
<dbReference type="GO" id="GO:0000253">
    <property type="term" value="F:3-beta-hydroxysteroid 3-dehydrogenase (NADP+) activity"/>
    <property type="evidence" value="ECO:0007669"/>
    <property type="project" value="TreeGrafter"/>
</dbReference>
<dbReference type="Gene3D" id="3.40.50.720">
    <property type="entry name" value="NAD(P)-binding Rossmann-like Domain"/>
    <property type="match status" value="1"/>
</dbReference>
<dbReference type="Proteomes" id="UP000027265">
    <property type="component" value="Unassembled WGS sequence"/>
</dbReference>
<keyword evidence="9" id="KW-1185">Reference proteome</keyword>
<dbReference type="PANTHER" id="PTHR43647:SF1">
    <property type="entry name" value="3-KETO-STEROID REDUCTASE ERG27"/>
    <property type="match status" value="1"/>
</dbReference>
<evidence type="ECO:0000256" key="5">
    <source>
        <dbReference type="ARBA" id="ARBA00023098"/>
    </source>
</evidence>
<dbReference type="EMBL" id="KL197709">
    <property type="protein sequence ID" value="KDQ65009.1"/>
    <property type="molecule type" value="Genomic_DNA"/>
</dbReference>
<evidence type="ECO:0000313" key="8">
    <source>
        <dbReference type="EMBL" id="KDQ65009.1"/>
    </source>
</evidence>
<evidence type="ECO:0000256" key="7">
    <source>
        <dbReference type="SAM" id="MobiDB-lite"/>
    </source>
</evidence>
<accession>A0A067QDJ9</accession>
<dbReference type="InParanoid" id="A0A067QDJ9"/>
<evidence type="ECO:0000256" key="2">
    <source>
        <dbReference type="ARBA" id="ARBA00022857"/>
    </source>
</evidence>
<protein>
    <recommendedName>
        <fullName evidence="10">3-keto sterol reductase</fullName>
    </recommendedName>
</protein>
<dbReference type="InterPro" id="IPR051593">
    <property type="entry name" value="Ergosterol_Biosynth_ERG27"/>
</dbReference>
<dbReference type="AlphaFoldDB" id="A0A067QDJ9"/>
<sequence length="421" mass="46825">MSSRPIIIVTGANSGVGLGICHRLLSQLSQRDPPDAHPAFNPTSEVAEVEEDGHIYPCSGLTLVMACRSINKAEAARRELYDTLDKEIAERSRKGEDDGFGGKFRRNLTIDILQVDLSQMSSVFKFCDEVRQKYPYVSHLIFNAGVIHMSGIAWFEATIELCTHFIHAVTYPSFYKQHTGEMSRDGLGWVWQSNVFGHFAMYRSLQPLLSQTPAPCSPSRVIWTSSLEAHRLYDSDDFQLTKTDHSYEGSKYQIELIATQLARREDREKNIRHFIVHPGVASTNISASKLNFFTEFFKVLTFFIARFFGSPHHTITAANAAFSAVHVTLVSISLIPLSLWASKSSSHSNGTASHSNGNGLSPSSNSPPVKFASVTDRWGNPGVLTQEIAGWNEDTEKESALLVGKCERLYQGFLEAEGRKS</sequence>
<keyword evidence="2" id="KW-0521">NADP</keyword>
<evidence type="ECO:0000256" key="4">
    <source>
        <dbReference type="ARBA" id="ARBA00023002"/>
    </source>
</evidence>
<dbReference type="InterPro" id="IPR036291">
    <property type="entry name" value="NAD(P)-bd_dom_sf"/>
</dbReference>
<proteinExistence type="inferred from homology"/>
<dbReference type="GO" id="GO:0005789">
    <property type="term" value="C:endoplasmic reticulum membrane"/>
    <property type="evidence" value="ECO:0007669"/>
    <property type="project" value="TreeGrafter"/>
</dbReference>
<evidence type="ECO:0000256" key="1">
    <source>
        <dbReference type="ARBA" id="ARBA00022516"/>
    </source>
</evidence>
<dbReference type="STRING" id="933084.A0A067QDJ9"/>
<evidence type="ECO:0000313" key="9">
    <source>
        <dbReference type="Proteomes" id="UP000027265"/>
    </source>
</evidence>
<reference evidence="9" key="1">
    <citation type="journal article" date="2014" name="Proc. Natl. Acad. Sci. U.S.A.">
        <title>Extensive sampling of basidiomycete genomes demonstrates inadequacy of the white-rot/brown-rot paradigm for wood decay fungi.</title>
        <authorList>
            <person name="Riley R."/>
            <person name="Salamov A.A."/>
            <person name="Brown D.W."/>
            <person name="Nagy L.G."/>
            <person name="Floudas D."/>
            <person name="Held B.W."/>
            <person name="Levasseur A."/>
            <person name="Lombard V."/>
            <person name="Morin E."/>
            <person name="Otillar R."/>
            <person name="Lindquist E.A."/>
            <person name="Sun H."/>
            <person name="LaButti K.M."/>
            <person name="Schmutz J."/>
            <person name="Jabbour D."/>
            <person name="Luo H."/>
            <person name="Baker S.E."/>
            <person name="Pisabarro A.G."/>
            <person name="Walton J.D."/>
            <person name="Blanchette R.A."/>
            <person name="Henrissat B."/>
            <person name="Martin F."/>
            <person name="Cullen D."/>
            <person name="Hibbett D.S."/>
            <person name="Grigoriev I.V."/>
        </authorList>
    </citation>
    <scope>NUCLEOTIDE SEQUENCE [LARGE SCALE GENOMIC DNA]</scope>
    <source>
        <strain evidence="9">MUCL 33604</strain>
    </source>
</reference>
<feature type="region of interest" description="Disordered" evidence="7">
    <location>
        <begin position="348"/>
        <end position="368"/>
    </location>
</feature>
<dbReference type="HOGENOM" id="CLU_029944_1_0_1"/>
<keyword evidence="1" id="KW-0444">Lipid biosynthesis</keyword>
<gene>
    <name evidence="8" type="ORF">JAAARDRAFT_202254</name>
</gene>
<keyword evidence="4" id="KW-0560">Oxidoreductase</keyword>
<dbReference type="GO" id="GO:0005811">
    <property type="term" value="C:lipid droplet"/>
    <property type="evidence" value="ECO:0007669"/>
    <property type="project" value="TreeGrafter"/>
</dbReference>
<evidence type="ECO:0000256" key="3">
    <source>
        <dbReference type="ARBA" id="ARBA00022955"/>
    </source>
</evidence>
<dbReference type="FunCoup" id="A0A067QDJ9">
    <property type="interactions" value="60"/>
</dbReference>
<dbReference type="GO" id="GO:0005741">
    <property type="term" value="C:mitochondrial outer membrane"/>
    <property type="evidence" value="ECO:0007669"/>
    <property type="project" value="TreeGrafter"/>
</dbReference>
<keyword evidence="3" id="KW-0752">Steroid biosynthesis</keyword>
<organism evidence="8 9">
    <name type="scientific">Jaapia argillacea MUCL 33604</name>
    <dbReference type="NCBI Taxonomy" id="933084"/>
    <lineage>
        <taxon>Eukaryota</taxon>
        <taxon>Fungi</taxon>
        <taxon>Dikarya</taxon>
        <taxon>Basidiomycota</taxon>
        <taxon>Agaricomycotina</taxon>
        <taxon>Agaricomycetes</taxon>
        <taxon>Agaricomycetidae</taxon>
        <taxon>Jaapiales</taxon>
        <taxon>Jaapiaceae</taxon>
        <taxon>Jaapia</taxon>
    </lineage>
</organism>
<dbReference type="OrthoDB" id="9989144at2759"/>
<comment type="similarity">
    <text evidence="6">Belongs to the short-chain dehydrogenases/reductases (SDR) family. ERG27 subfamily.</text>
</comment>
<dbReference type="GO" id="GO:0006694">
    <property type="term" value="P:steroid biosynthetic process"/>
    <property type="evidence" value="ECO:0007669"/>
    <property type="project" value="UniProtKB-KW"/>
</dbReference>
<evidence type="ECO:0008006" key="10">
    <source>
        <dbReference type="Google" id="ProtNLM"/>
    </source>
</evidence>
<keyword evidence="5" id="KW-0443">Lipid metabolism</keyword>
<dbReference type="PANTHER" id="PTHR43647">
    <property type="entry name" value="DEHYDROGENASE"/>
    <property type="match status" value="1"/>
</dbReference>